<dbReference type="Gene3D" id="3.40.50.1220">
    <property type="entry name" value="TPP-binding domain"/>
    <property type="match status" value="1"/>
</dbReference>
<dbReference type="Pfam" id="PF00766">
    <property type="entry name" value="ETF_alpha"/>
    <property type="match status" value="1"/>
</dbReference>
<reference evidence="6 7" key="1">
    <citation type="submission" date="2018-08" db="EMBL/GenBank/DDBJ databases">
        <title>Isolation, diversity and antifungal activity of Actinobacteria from wheat.</title>
        <authorList>
            <person name="Han C."/>
        </authorList>
    </citation>
    <scope>NUCLEOTIDE SEQUENCE [LARGE SCALE GENOMIC DNA]</scope>
    <source>
        <strain evidence="6 7">NEAU-YY421</strain>
    </source>
</reference>
<feature type="domain" description="Electron transfer flavoprotein alpha/beta-subunit N-terminal" evidence="5">
    <location>
        <begin position="290"/>
        <end position="471"/>
    </location>
</feature>
<comment type="function">
    <text evidence="3">The electron transfer flavoprotein serves as a specific electron acceptor for other dehydrogenases. It transfers the electrons to the main respiratory chain via ETF-ubiquinone oxidoreductase (ETF dehydrogenase).</text>
</comment>
<name>A0A372M905_9ACTN</name>
<evidence type="ECO:0000256" key="3">
    <source>
        <dbReference type="ARBA" id="ARBA00025649"/>
    </source>
</evidence>
<feature type="domain" description="Electron transfer flavoprotein alpha/beta-subunit N-terminal" evidence="5">
    <location>
        <begin position="30"/>
        <end position="220"/>
    </location>
</feature>
<dbReference type="PANTHER" id="PTHR21294:SF17">
    <property type="entry name" value="PROTEIN FIXA"/>
    <property type="match status" value="1"/>
</dbReference>
<keyword evidence="7" id="KW-1185">Reference proteome</keyword>
<dbReference type="InterPro" id="IPR029035">
    <property type="entry name" value="DHS-like_NAD/FAD-binding_dom"/>
</dbReference>
<dbReference type="GO" id="GO:0009055">
    <property type="term" value="F:electron transfer activity"/>
    <property type="evidence" value="ECO:0007669"/>
    <property type="project" value="InterPro"/>
</dbReference>
<sequence>MTAPQDRPLRIAVLVKQVPAYGDVTELDGRGRLVRSGRPAELNAWCRRAVARAVELARASGGMVTAITMGPPPAVDVLREALACGADEALQLCDAQLAGADCLVTARALAAGLRTLPPLDLVVAGHSSTDGATGAVAPMVAALMGLPFAGPALTLRRQGAGRRLHCTLQRDDGNHETEVRLPAVISVAERSGAVARAERATWPGTERIRRVPLSRLAGASPASGSPTRVLDVTEPAARRRPILVTDDLADAGRIMELVRRRLDAGPAQDEPPVAMRWAPADPDGGTATGDGAWILAVCAEPDGPAARALLGAAADVAAGVGGHVVAAGPGGDLRRLSAWGADTYVGLDGLAPRPAADALAAWAQRRGVPAAVVGGATAWDRELLARLGVLLDGGLLSDLTEIRHDTVTGRLIGTKPAGAALALVASSARTQLATVRTGCLPLRPPRAPGRLPVRALSVAPDPAVTTLRRMPRGDADALDRAPVVLGIGAGVPQECHHELKPLQAVLGAELAGTRKVTDSGALPHERQLGITGRAVAPRLYLAIGVSGSWDHLVGVQRADTVFAVNCDPAAEIFTHCDFGLIADWRTAVRALTREAERATPSPAST</sequence>
<protein>
    <recommendedName>
        <fullName evidence="4">Electron transfer flavoprotein small subunit</fullName>
    </recommendedName>
</protein>
<comment type="caution">
    <text evidence="6">The sequence shown here is derived from an EMBL/GenBank/DDBJ whole genome shotgun (WGS) entry which is preliminary data.</text>
</comment>
<dbReference type="PANTHER" id="PTHR21294">
    <property type="entry name" value="ELECTRON TRANSFER FLAVOPROTEIN BETA-SUBUNIT"/>
    <property type="match status" value="1"/>
</dbReference>
<dbReference type="SMART" id="SM00893">
    <property type="entry name" value="ETF"/>
    <property type="match status" value="2"/>
</dbReference>
<comment type="cofactor">
    <cofactor evidence="1">
        <name>FAD</name>
        <dbReference type="ChEBI" id="CHEBI:57692"/>
    </cofactor>
</comment>
<dbReference type="InterPro" id="IPR014729">
    <property type="entry name" value="Rossmann-like_a/b/a_fold"/>
</dbReference>
<dbReference type="SUPFAM" id="SSF52467">
    <property type="entry name" value="DHS-like NAD/FAD-binding domain"/>
    <property type="match status" value="1"/>
</dbReference>
<dbReference type="SUPFAM" id="SSF52402">
    <property type="entry name" value="Adenine nucleotide alpha hydrolases-like"/>
    <property type="match status" value="2"/>
</dbReference>
<dbReference type="AlphaFoldDB" id="A0A372M905"/>
<dbReference type="Pfam" id="PF01012">
    <property type="entry name" value="ETF"/>
    <property type="match status" value="2"/>
</dbReference>
<dbReference type="InterPro" id="IPR014730">
    <property type="entry name" value="ETF_a/b_N"/>
</dbReference>
<dbReference type="RefSeq" id="WP_128555430.1">
    <property type="nucleotide sequence ID" value="NZ_QUAK01000049.1"/>
</dbReference>
<dbReference type="Gene3D" id="3.40.50.620">
    <property type="entry name" value="HUPs"/>
    <property type="match status" value="2"/>
</dbReference>
<evidence type="ECO:0000313" key="6">
    <source>
        <dbReference type="EMBL" id="RFU86995.1"/>
    </source>
</evidence>
<organism evidence="6 7">
    <name type="scientific">Streptomyces triticagri</name>
    <dbReference type="NCBI Taxonomy" id="2293568"/>
    <lineage>
        <taxon>Bacteria</taxon>
        <taxon>Bacillati</taxon>
        <taxon>Actinomycetota</taxon>
        <taxon>Actinomycetes</taxon>
        <taxon>Kitasatosporales</taxon>
        <taxon>Streptomycetaceae</taxon>
        <taxon>Streptomyces</taxon>
    </lineage>
</organism>
<dbReference type="InterPro" id="IPR012255">
    <property type="entry name" value="ETF_b"/>
</dbReference>
<comment type="subunit">
    <text evidence="2">Heterodimer of an alpha and a beta subunit.</text>
</comment>
<evidence type="ECO:0000256" key="2">
    <source>
        <dbReference type="ARBA" id="ARBA00011355"/>
    </source>
</evidence>
<dbReference type="EMBL" id="QUAK01000049">
    <property type="protein sequence ID" value="RFU86995.1"/>
    <property type="molecule type" value="Genomic_DNA"/>
</dbReference>
<evidence type="ECO:0000313" key="7">
    <source>
        <dbReference type="Proteomes" id="UP000263094"/>
    </source>
</evidence>
<gene>
    <name evidence="6" type="ORF">DY218_09190</name>
</gene>
<proteinExistence type="predicted"/>
<evidence type="ECO:0000256" key="1">
    <source>
        <dbReference type="ARBA" id="ARBA00001974"/>
    </source>
</evidence>
<dbReference type="Proteomes" id="UP000263094">
    <property type="component" value="Unassembled WGS sequence"/>
</dbReference>
<evidence type="ECO:0000256" key="4">
    <source>
        <dbReference type="ARBA" id="ARBA00042002"/>
    </source>
</evidence>
<dbReference type="InterPro" id="IPR014731">
    <property type="entry name" value="ETF_asu_C"/>
</dbReference>
<dbReference type="OrthoDB" id="9781325at2"/>
<evidence type="ECO:0000259" key="5">
    <source>
        <dbReference type="SMART" id="SM00893"/>
    </source>
</evidence>
<accession>A0A372M905</accession>